<accession>A0A834AU36</accession>
<organism evidence="2 3">
    <name type="scientific">Phyllostomus discolor</name>
    <name type="common">pale spear-nosed bat</name>
    <dbReference type="NCBI Taxonomy" id="89673"/>
    <lineage>
        <taxon>Eukaryota</taxon>
        <taxon>Metazoa</taxon>
        <taxon>Chordata</taxon>
        <taxon>Craniata</taxon>
        <taxon>Vertebrata</taxon>
        <taxon>Euteleostomi</taxon>
        <taxon>Mammalia</taxon>
        <taxon>Eutheria</taxon>
        <taxon>Laurasiatheria</taxon>
        <taxon>Chiroptera</taxon>
        <taxon>Yangochiroptera</taxon>
        <taxon>Phyllostomidae</taxon>
        <taxon>Phyllostominae</taxon>
        <taxon>Phyllostomus</taxon>
    </lineage>
</organism>
<name>A0A834AU36_9CHIR</name>
<evidence type="ECO:0000313" key="2">
    <source>
        <dbReference type="EMBL" id="KAF6115936.1"/>
    </source>
</evidence>
<proteinExistence type="predicted"/>
<reference evidence="2 3" key="1">
    <citation type="journal article" date="2020" name="Nature">
        <title>Six reference-quality genomes reveal evolution of bat adaptations.</title>
        <authorList>
            <person name="Jebb D."/>
            <person name="Huang Z."/>
            <person name="Pippel M."/>
            <person name="Hughes G.M."/>
            <person name="Lavrichenko K."/>
            <person name="Devanna P."/>
            <person name="Winkler S."/>
            <person name="Jermiin L.S."/>
            <person name="Skirmuntt E.C."/>
            <person name="Katzourakis A."/>
            <person name="Burkitt-Gray L."/>
            <person name="Ray D.A."/>
            <person name="Sullivan K.A.M."/>
            <person name="Roscito J.G."/>
            <person name="Kirilenko B.M."/>
            <person name="Davalos L.M."/>
            <person name="Corthals A.P."/>
            <person name="Power M.L."/>
            <person name="Jones G."/>
            <person name="Ransome R.D."/>
            <person name="Dechmann D.K.N."/>
            <person name="Locatelli A.G."/>
            <person name="Puechmaille S.J."/>
            <person name="Fedrigo O."/>
            <person name="Jarvis E.D."/>
            <person name="Hiller M."/>
            <person name="Vernes S.C."/>
            <person name="Myers E.W."/>
            <person name="Teeling E.C."/>
        </authorList>
    </citation>
    <scope>NUCLEOTIDE SEQUENCE [LARGE SCALE GENOMIC DNA]</scope>
    <source>
        <strain evidence="2">Bat1K_MPI-CBG_1</strain>
    </source>
</reference>
<dbReference type="EMBL" id="JABVXQ010000004">
    <property type="protein sequence ID" value="KAF6115936.1"/>
    <property type="molecule type" value="Genomic_DNA"/>
</dbReference>
<gene>
    <name evidence="2" type="ORF">HJG60_016702</name>
</gene>
<dbReference type="AlphaFoldDB" id="A0A834AU36"/>
<evidence type="ECO:0000313" key="3">
    <source>
        <dbReference type="Proteomes" id="UP000664940"/>
    </source>
</evidence>
<feature type="region of interest" description="Disordered" evidence="1">
    <location>
        <begin position="166"/>
        <end position="185"/>
    </location>
</feature>
<protein>
    <submittedName>
        <fullName evidence="2">Radial spoke head component 9</fullName>
    </submittedName>
</protein>
<evidence type="ECO:0000256" key="1">
    <source>
        <dbReference type="SAM" id="MobiDB-lite"/>
    </source>
</evidence>
<comment type="caution">
    <text evidence="2">The sequence shown here is derived from an EMBL/GenBank/DDBJ whole genome shotgun (WGS) entry which is preliminary data.</text>
</comment>
<sequence>MAEVFVRKDMGESPVPALGNAGKDSVLPMSHAWGSSLPNGCCAKELVKEAQEARNPRQKESDLPKGLGWDLNPDLHDFRADTSLLLLSLWSSVWAPSLLAPLSPDGARGLWRARDPGRRWAVKAATALPARCLVYTSARPTYVTRRESRFSRSLGERALPDGCKQVFGRRGSGRRPRGTGSPPLSAFALPPGRHLLCVSPDVK</sequence>
<dbReference type="Proteomes" id="UP000664940">
    <property type="component" value="Unassembled WGS sequence"/>
</dbReference>